<evidence type="ECO:0000313" key="3">
    <source>
        <dbReference type="Proteomes" id="UP000325273"/>
    </source>
</evidence>
<evidence type="ECO:0000256" key="1">
    <source>
        <dbReference type="SAM" id="SignalP"/>
    </source>
</evidence>
<comment type="caution">
    <text evidence="2">The sequence shown here is derived from an EMBL/GenBank/DDBJ whole genome shotgun (WGS) entry which is preliminary data.</text>
</comment>
<dbReference type="Proteomes" id="UP000325273">
    <property type="component" value="Unassembled WGS sequence"/>
</dbReference>
<feature type="signal peptide" evidence="1">
    <location>
        <begin position="1"/>
        <end position="22"/>
    </location>
</feature>
<reference evidence="2 3" key="1">
    <citation type="submission" date="2019-08" db="EMBL/GenBank/DDBJ databases">
        <title>Paraburkholderia sp. DCY113.</title>
        <authorList>
            <person name="Kang J."/>
        </authorList>
    </citation>
    <scope>NUCLEOTIDE SEQUENCE [LARGE SCALE GENOMIC DNA]</scope>
    <source>
        <strain evidence="2 3">DCY113</strain>
    </source>
</reference>
<keyword evidence="1" id="KW-0732">Signal</keyword>
<accession>A0A5B0G4C4</accession>
<dbReference type="RefSeq" id="WP_149676049.1">
    <property type="nucleotide sequence ID" value="NZ_VTUZ01000060.1"/>
</dbReference>
<protein>
    <submittedName>
        <fullName evidence="2">Uncharacterized protein</fullName>
    </submittedName>
</protein>
<feature type="chain" id="PRO_5022680088" evidence="1">
    <location>
        <begin position="23"/>
        <end position="155"/>
    </location>
</feature>
<gene>
    <name evidence="2" type="ORF">FVF58_45085</name>
</gene>
<evidence type="ECO:0000313" key="2">
    <source>
        <dbReference type="EMBL" id="KAA0998353.1"/>
    </source>
</evidence>
<proteinExistence type="predicted"/>
<dbReference type="EMBL" id="VTUZ01000060">
    <property type="protein sequence ID" value="KAA0998353.1"/>
    <property type="molecule type" value="Genomic_DNA"/>
</dbReference>
<keyword evidence="3" id="KW-1185">Reference proteome</keyword>
<organism evidence="2 3">
    <name type="scientific">Paraburkholderia panacisoli</name>
    <dbReference type="NCBI Taxonomy" id="2603818"/>
    <lineage>
        <taxon>Bacteria</taxon>
        <taxon>Pseudomonadati</taxon>
        <taxon>Pseudomonadota</taxon>
        <taxon>Betaproteobacteria</taxon>
        <taxon>Burkholderiales</taxon>
        <taxon>Burkholderiaceae</taxon>
        <taxon>Paraburkholderia</taxon>
    </lineage>
</organism>
<sequence length="155" mass="16573">MIKLLAALFVVAVALTSAVQSAELRGRWVTTTALKIVVKAHDTCICHERASALRDCLDRVVNAAAHTAATASSAPRPIGTSVLDLGTMIHEKPSATPIPTKASTDVTTETPKFPLPALPEHSEPGFALVEVSTTSIDNSSFYVRWFRVRAALKSH</sequence>
<name>A0A5B0G4C4_9BURK</name>
<dbReference type="AlphaFoldDB" id="A0A5B0G4C4"/>